<comment type="subunit">
    <text evidence="2">Homotrimer.</text>
</comment>
<dbReference type="InterPro" id="IPR033900">
    <property type="entry name" value="Gram_neg_porin_domain"/>
</dbReference>
<evidence type="ECO:0000256" key="6">
    <source>
        <dbReference type="ARBA" id="ARBA00022729"/>
    </source>
</evidence>
<dbReference type="PROSITE" id="PS51257">
    <property type="entry name" value="PROKAR_LIPOPROTEIN"/>
    <property type="match status" value="1"/>
</dbReference>
<feature type="domain" description="Porin" evidence="12">
    <location>
        <begin position="7"/>
        <end position="324"/>
    </location>
</feature>
<feature type="signal peptide" evidence="11">
    <location>
        <begin position="1"/>
        <end position="20"/>
    </location>
</feature>
<keyword evidence="8" id="KW-0626">Porin</keyword>
<evidence type="ECO:0000256" key="1">
    <source>
        <dbReference type="ARBA" id="ARBA00004571"/>
    </source>
</evidence>
<dbReference type="Pfam" id="PF13609">
    <property type="entry name" value="Porin_4"/>
    <property type="match status" value="1"/>
</dbReference>
<dbReference type="PRINTS" id="PR00184">
    <property type="entry name" value="NEISSPPORIN"/>
</dbReference>
<evidence type="ECO:0000259" key="12">
    <source>
        <dbReference type="Pfam" id="PF13609"/>
    </source>
</evidence>
<evidence type="ECO:0000256" key="9">
    <source>
        <dbReference type="ARBA" id="ARBA00023136"/>
    </source>
</evidence>
<dbReference type="SUPFAM" id="SSF56935">
    <property type="entry name" value="Porins"/>
    <property type="match status" value="1"/>
</dbReference>
<feature type="chain" id="PRO_5030888406" evidence="11">
    <location>
        <begin position="21"/>
        <end position="355"/>
    </location>
</feature>
<organism evidence="13 14">
    <name type="scientific">Pseudoduganella rivuli</name>
    <dbReference type="NCBI Taxonomy" id="2666085"/>
    <lineage>
        <taxon>Bacteria</taxon>
        <taxon>Pseudomonadati</taxon>
        <taxon>Pseudomonadota</taxon>
        <taxon>Betaproteobacteria</taxon>
        <taxon>Burkholderiales</taxon>
        <taxon>Oxalobacteraceae</taxon>
        <taxon>Telluria group</taxon>
        <taxon>Pseudoduganella</taxon>
    </lineage>
</organism>
<dbReference type="GO" id="GO:0046930">
    <property type="term" value="C:pore complex"/>
    <property type="evidence" value="ECO:0007669"/>
    <property type="project" value="UniProtKB-KW"/>
</dbReference>
<dbReference type="InterPro" id="IPR002299">
    <property type="entry name" value="Porin_Neis"/>
</dbReference>
<evidence type="ECO:0000256" key="8">
    <source>
        <dbReference type="ARBA" id="ARBA00023114"/>
    </source>
</evidence>
<keyword evidence="3" id="KW-0813">Transport</keyword>
<sequence length="355" mass="37413">MKKHQFAIAAMTIACGAAHAQSNVTVYGSLDAGVAYVNDVAGKSVQRVDQGTMQPDRFGFRGVEDLGGGLKANFQLEGGFATDTGASTNASKIFNRYTTVGLSGDFGAVTLGNMPDIVFDYAGKLSNGFQLTNFYLFHPGNLDTLANTYQFNNTVRYTSPAMSGLTVSAMVGFGEVAGSASKGRNTSAGANYVNGPLRLALAYSKQNDRAAGYAGTFLGSLGLGNAGTVFNSLTTWAAGGGYTAGAWRLNALYTQSTVDLPTSSFKQKNIDLGAAWRYADVRTLNFGYTRSKLGAAKYDQFSVSHVYALSKRSEFYVQAAYQNAGGAAKFAIQNNTGVAAGDSQLVTTIGIHHLF</sequence>
<name>A0A7X2ISN1_9BURK</name>
<proteinExistence type="predicted"/>
<dbReference type="EMBL" id="WKJJ01000020">
    <property type="protein sequence ID" value="MRV75370.1"/>
    <property type="molecule type" value="Genomic_DNA"/>
</dbReference>
<keyword evidence="5" id="KW-0812">Transmembrane</keyword>
<dbReference type="GO" id="GO:0015288">
    <property type="term" value="F:porin activity"/>
    <property type="evidence" value="ECO:0007669"/>
    <property type="project" value="UniProtKB-KW"/>
</dbReference>
<keyword evidence="4" id="KW-1134">Transmembrane beta strand</keyword>
<gene>
    <name evidence="13" type="ORF">GJ700_26995</name>
</gene>
<dbReference type="InterPro" id="IPR001702">
    <property type="entry name" value="Porin_Gram-ve"/>
</dbReference>
<accession>A0A7X2ISN1</accession>
<dbReference type="GO" id="GO:0034220">
    <property type="term" value="P:monoatomic ion transmembrane transport"/>
    <property type="evidence" value="ECO:0007669"/>
    <property type="project" value="InterPro"/>
</dbReference>
<dbReference type="AlphaFoldDB" id="A0A7X2ISN1"/>
<dbReference type="InterPro" id="IPR023614">
    <property type="entry name" value="Porin_dom_sf"/>
</dbReference>
<evidence type="ECO:0000256" key="2">
    <source>
        <dbReference type="ARBA" id="ARBA00011233"/>
    </source>
</evidence>
<keyword evidence="14" id="KW-1185">Reference proteome</keyword>
<evidence type="ECO:0000256" key="7">
    <source>
        <dbReference type="ARBA" id="ARBA00023065"/>
    </source>
</evidence>
<reference evidence="13 14" key="1">
    <citation type="submission" date="2019-11" db="EMBL/GenBank/DDBJ databases">
        <title>Novel species isolated from a subtropical stream in China.</title>
        <authorList>
            <person name="Lu H."/>
        </authorList>
    </citation>
    <scope>NUCLEOTIDE SEQUENCE [LARGE SCALE GENOMIC DNA]</scope>
    <source>
        <strain evidence="13 14">FT92W</strain>
    </source>
</reference>
<comment type="caution">
    <text evidence="13">The sequence shown here is derived from an EMBL/GenBank/DDBJ whole genome shotgun (WGS) entry which is preliminary data.</text>
</comment>
<evidence type="ECO:0000313" key="13">
    <source>
        <dbReference type="EMBL" id="MRV75370.1"/>
    </source>
</evidence>
<dbReference type="PRINTS" id="PR00182">
    <property type="entry name" value="ECOLNEIPORIN"/>
</dbReference>
<dbReference type="PANTHER" id="PTHR34501">
    <property type="entry name" value="PROTEIN YDDL-RELATED"/>
    <property type="match status" value="1"/>
</dbReference>
<dbReference type="InterPro" id="IPR050298">
    <property type="entry name" value="Gram-neg_bact_OMP"/>
</dbReference>
<comment type="subcellular location">
    <subcellularLocation>
        <location evidence="1">Cell outer membrane</location>
        <topology evidence="1">Multi-pass membrane protein</topology>
    </subcellularLocation>
</comment>
<keyword evidence="9" id="KW-0472">Membrane</keyword>
<protein>
    <submittedName>
        <fullName evidence="13">Porin</fullName>
    </submittedName>
</protein>
<evidence type="ECO:0000256" key="3">
    <source>
        <dbReference type="ARBA" id="ARBA00022448"/>
    </source>
</evidence>
<dbReference type="CDD" id="cd00342">
    <property type="entry name" value="gram_neg_porins"/>
    <property type="match status" value="1"/>
</dbReference>
<dbReference type="Proteomes" id="UP000446768">
    <property type="component" value="Unassembled WGS sequence"/>
</dbReference>
<dbReference type="Gene3D" id="2.40.160.10">
    <property type="entry name" value="Porin"/>
    <property type="match status" value="1"/>
</dbReference>
<evidence type="ECO:0000256" key="11">
    <source>
        <dbReference type="SAM" id="SignalP"/>
    </source>
</evidence>
<dbReference type="RefSeq" id="WP_154379857.1">
    <property type="nucleotide sequence ID" value="NZ_WKJJ01000020.1"/>
</dbReference>
<dbReference type="PANTHER" id="PTHR34501:SF9">
    <property type="entry name" value="MAJOR OUTER MEMBRANE PROTEIN P.IA"/>
    <property type="match status" value="1"/>
</dbReference>
<evidence type="ECO:0000313" key="14">
    <source>
        <dbReference type="Proteomes" id="UP000446768"/>
    </source>
</evidence>
<evidence type="ECO:0000256" key="10">
    <source>
        <dbReference type="ARBA" id="ARBA00023237"/>
    </source>
</evidence>
<evidence type="ECO:0000256" key="4">
    <source>
        <dbReference type="ARBA" id="ARBA00022452"/>
    </source>
</evidence>
<keyword evidence="6 11" id="KW-0732">Signal</keyword>
<dbReference type="GO" id="GO:0009279">
    <property type="term" value="C:cell outer membrane"/>
    <property type="evidence" value="ECO:0007669"/>
    <property type="project" value="UniProtKB-SubCell"/>
</dbReference>
<keyword evidence="7" id="KW-0406">Ion transport</keyword>
<keyword evidence="10" id="KW-0998">Cell outer membrane</keyword>
<evidence type="ECO:0000256" key="5">
    <source>
        <dbReference type="ARBA" id="ARBA00022692"/>
    </source>
</evidence>